<evidence type="ECO:0000256" key="1">
    <source>
        <dbReference type="SAM" id="MobiDB-lite"/>
    </source>
</evidence>
<name>A0ABU0GKM2_9CELL</name>
<comment type="caution">
    <text evidence="3">The sequence shown here is derived from an EMBL/GenBank/DDBJ whole genome shotgun (WGS) entry which is preliminary data.</text>
</comment>
<sequence length="274" mass="29299">MQRGVQVGAVVVLGLVGFLVVGSQLSADHPGGGVLVVGLLVGGGIAAAGWWFRRKRQEQLAAWALATGWAYAPRDPGLGLAQLHTARPFGQGRSRTTSDVLTGTYDGLPAVSFTYEWTTGSGDEKRTYHVHVVGLALPAFLPTLDVTPEGFGARVAKAFGARDLQLESAAFNDAYRVDAPDARTAHAILHPRTLERLLQADALGTSWRIEGTWLLSWETGTTDTTRIAPRLGVLSAVVRGVPRHVWQDHGYDPATDGPPGDRARRWAPWGAPTG</sequence>
<gene>
    <name evidence="3" type="ORF">JO380_002292</name>
</gene>
<dbReference type="EMBL" id="JAUSVM010000001">
    <property type="protein sequence ID" value="MDQ0425911.1"/>
    <property type="molecule type" value="Genomic_DNA"/>
</dbReference>
<accession>A0ABU0GKM2</accession>
<feature type="transmembrane region" description="Helical" evidence="2">
    <location>
        <begin position="33"/>
        <end position="52"/>
    </location>
</feature>
<feature type="transmembrane region" description="Helical" evidence="2">
    <location>
        <begin position="7"/>
        <end position="27"/>
    </location>
</feature>
<evidence type="ECO:0000313" key="3">
    <source>
        <dbReference type="EMBL" id="MDQ0425911.1"/>
    </source>
</evidence>
<dbReference type="Proteomes" id="UP001240250">
    <property type="component" value="Unassembled WGS sequence"/>
</dbReference>
<evidence type="ECO:0000256" key="2">
    <source>
        <dbReference type="SAM" id="Phobius"/>
    </source>
</evidence>
<keyword evidence="2" id="KW-1133">Transmembrane helix</keyword>
<dbReference type="RefSeq" id="WP_070319067.1">
    <property type="nucleotide sequence ID" value="NZ_JAUSVM010000001.1"/>
</dbReference>
<evidence type="ECO:0000313" key="4">
    <source>
        <dbReference type="Proteomes" id="UP001240250"/>
    </source>
</evidence>
<keyword evidence="4" id="KW-1185">Reference proteome</keyword>
<keyword evidence="2" id="KW-0472">Membrane</keyword>
<proteinExistence type="predicted"/>
<organism evidence="3 4">
    <name type="scientific">Cellulomonas iranensis</name>
    <dbReference type="NCBI Taxonomy" id="76862"/>
    <lineage>
        <taxon>Bacteria</taxon>
        <taxon>Bacillati</taxon>
        <taxon>Actinomycetota</taxon>
        <taxon>Actinomycetes</taxon>
        <taxon>Micrococcales</taxon>
        <taxon>Cellulomonadaceae</taxon>
        <taxon>Cellulomonas</taxon>
    </lineage>
</organism>
<keyword evidence="2" id="KW-0812">Transmembrane</keyword>
<feature type="region of interest" description="Disordered" evidence="1">
    <location>
        <begin position="247"/>
        <end position="274"/>
    </location>
</feature>
<protein>
    <recommendedName>
        <fullName evidence="5">DUF3137 domain-containing protein</fullName>
    </recommendedName>
</protein>
<reference evidence="3 4" key="1">
    <citation type="submission" date="2023-07" db="EMBL/GenBank/DDBJ databases">
        <title>Sequencing the genomes of 1000 actinobacteria strains.</title>
        <authorList>
            <person name="Klenk H.-P."/>
        </authorList>
    </citation>
    <scope>NUCLEOTIDE SEQUENCE [LARGE SCALE GENOMIC DNA]</scope>
    <source>
        <strain evidence="3 4">DSM 14785</strain>
    </source>
</reference>
<evidence type="ECO:0008006" key="5">
    <source>
        <dbReference type="Google" id="ProtNLM"/>
    </source>
</evidence>